<evidence type="ECO:0000313" key="2">
    <source>
        <dbReference type="Proteomes" id="UP000316598"/>
    </source>
</evidence>
<comment type="caution">
    <text evidence="1">The sequence shown here is derived from an EMBL/GenBank/DDBJ whole genome shotgun (WGS) entry which is preliminary data.</text>
</comment>
<organism evidence="1 2">
    <name type="scientific">Rubripirellula amarantea</name>
    <dbReference type="NCBI Taxonomy" id="2527999"/>
    <lineage>
        <taxon>Bacteria</taxon>
        <taxon>Pseudomonadati</taxon>
        <taxon>Planctomycetota</taxon>
        <taxon>Planctomycetia</taxon>
        <taxon>Pirellulales</taxon>
        <taxon>Pirellulaceae</taxon>
        <taxon>Rubripirellula</taxon>
    </lineage>
</organism>
<protein>
    <submittedName>
        <fullName evidence="1">Uncharacterized protein</fullName>
    </submittedName>
</protein>
<reference evidence="1 2" key="1">
    <citation type="submission" date="2019-02" db="EMBL/GenBank/DDBJ databases">
        <title>Deep-cultivation of Planctomycetes and their phenomic and genomic characterization uncovers novel biology.</title>
        <authorList>
            <person name="Wiegand S."/>
            <person name="Jogler M."/>
            <person name="Boedeker C."/>
            <person name="Pinto D."/>
            <person name="Vollmers J."/>
            <person name="Rivas-Marin E."/>
            <person name="Kohn T."/>
            <person name="Peeters S.H."/>
            <person name="Heuer A."/>
            <person name="Rast P."/>
            <person name="Oberbeckmann S."/>
            <person name="Bunk B."/>
            <person name="Jeske O."/>
            <person name="Meyerdierks A."/>
            <person name="Storesund J.E."/>
            <person name="Kallscheuer N."/>
            <person name="Luecker S."/>
            <person name="Lage O.M."/>
            <person name="Pohl T."/>
            <person name="Merkel B.J."/>
            <person name="Hornburger P."/>
            <person name="Mueller R.-W."/>
            <person name="Bruemmer F."/>
            <person name="Labrenz M."/>
            <person name="Spormann A.M."/>
            <person name="Op Den Camp H."/>
            <person name="Overmann J."/>
            <person name="Amann R."/>
            <person name="Jetten M.S.M."/>
            <person name="Mascher T."/>
            <person name="Medema M.H."/>
            <person name="Devos D.P."/>
            <person name="Kaster A.-K."/>
            <person name="Ovreas L."/>
            <person name="Rohde M."/>
            <person name="Galperin M.Y."/>
            <person name="Jogler C."/>
        </authorList>
    </citation>
    <scope>NUCLEOTIDE SEQUENCE [LARGE SCALE GENOMIC DNA]</scope>
    <source>
        <strain evidence="1 2">Pla22</strain>
    </source>
</reference>
<gene>
    <name evidence="1" type="ORF">Pla22_37870</name>
</gene>
<accession>A0A5C5WLR3</accession>
<dbReference type="EMBL" id="SJPI01000002">
    <property type="protein sequence ID" value="TWT51011.1"/>
    <property type="molecule type" value="Genomic_DNA"/>
</dbReference>
<keyword evidence="2" id="KW-1185">Reference proteome</keyword>
<dbReference type="Proteomes" id="UP000316598">
    <property type="component" value="Unassembled WGS sequence"/>
</dbReference>
<proteinExistence type="predicted"/>
<sequence>MRPFFVAGIVGDGELRDDGYSLPIVSTGVS</sequence>
<name>A0A5C5WLR3_9BACT</name>
<dbReference type="AlphaFoldDB" id="A0A5C5WLR3"/>
<evidence type="ECO:0000313" key="1">
    <source>
        <dbReference type="EMBL" id="TWT51011.1"/>
    </source>
</evidence>